<dbReference type="AlphaFoldDB" id="A0A8C0SYF5"/>
<reference evidence="5" key="4">
    <citation type="submission" date="2025-05" db="UniProtKB">
        <authorList>
            <consortium name="Ensembl"/>
        </authorList>
    </citation>
    <scope>IDENTIFICATION</scope>
</reference>
<dbReference type="GO" id="GO:0003723">
    <property type="term" value="F:RNA binding"/>
    <property type="evidence" value="ECO:0007669"/>
    <property type="project" value="InterPro"/>
</dbReference>
<reference evidence="5" key="2">
    <citation type="submission" date="2018-10" db="EMBL/GenBank/DDBJ databases">
        <title>De novo assembly of a Great Dane genome.</title>
        <authorList>
            <person name="Kidd J.M."/>
            <person name="Pendleton A.L."/>
            <person name="Shen F."/>
            <person name="Emery S."/>
        </authorList>
    </citation>
    <scope>NUCLEOTIDE SEQUENCE [LARGE SCALE GENOMIC DNA]</scope>
    <source>
        <strain evidence="5">Great Dane</strain>
    </source>
</reference>
<protein>
    <recommendedName>
        <fullName evidence="2">KH-like RNA-binding domain-containing protein</fullName>
    </recommendedName>
</protein>
<evidence type="ECO:0000256" key="1">
    <source>
        <dbReference type="ARBA" id="ARBA00009081"/>
    </source>
</evidence>
<proteinExistence type="inferred from homology"/>
<accession>A0A8C0SYF5</accession>
<dbReference type="Proteomes" id="UP000694542">
    <property type="component" value="Chromosome 12"/>
</dbReference>
<reference evidence="4" key="3">
    <citation type="submission" date="2019-03" db="EMBL/GenBank/DDBJ databases">
        <authorList>
            <person name="Warren W.C."/>
            <person name="Johnson G.S."/>
        </authorList>
    </citation>
    <scope>NUCLEOTIDE SEQUENCE [LARGE SCALE GENOMIC DNA]</scope>
    <source>
        <strain evidence="4">Basenji</strain>
    </source>
</reference>
<name>A0A8C0SYF5_CANLF</name>
<evidence type="ECO:0000313" key="5">
    <source>
        <dbReference type="Ensembl" id="ENSCAFP00040028450.1"/>
    </source>
</evidence>
<dbReference type="PANTHER" id="PTHR31368">
    <property type="entry name" value="DEVELOPMENT PLURPOTENCY-ASSOCIATED PROTEIN 1/5 FAMILY MEMBER"/>
    <property type="match status" value="1"/>
</dbReference>
<dbReference type="Proteomes" id="UP000002254">
    <property type="component" value="Chromosome 12"/>
</dbReference>
<comment type="similarity">
    <text evidence="1">Belongs to the KHDC1 family.</text>
</comment>
<dbReference type="Ensembl" id="ENSCAFT00030025609.1">
    <property type="protein sequence ID" value="ENSCAFP00030022362.1"/>
    <property type="gene ID" value="ENSCAFG00030013809.1"/>
</dbReference>
<dbReference type="Gene3D" id="3.30.1370.10">
    <property type="entry name" value="K Homology domain, type 1"/>
    <property type="match status" value="1"/>
</dbReference>
<evidence type="ECO:0000313" key="3">
    <source>
        <dbReference type="Ensembl" id="ENSCAFP00000044718.1"/>
    </source>
</evidence>
<reference evidence="3 6" key="1">
    <citation type="journal article" date="2005" name="Nature">
        <title>Genome sequence, comparative analysis and haplotype structure of the domestic dog.</title>
        <authorList>
            <consortium name="Broad Sequencing Platform"/>
            <person name="Lindblad-Toh K."/>
            <person name="Wade C.M."/>
            <person name="Mikkelsen T.S."/>
            <person name="Karlsson E.K."/>
            <person name="Jaffe D.B."/>
            <person name="Kamal M."/>
            <person name="Clamp M."/>
            <person name="Chang J.L."/>
            <person name="Kulbokas E.J. III"/>
            <person name="Zody M.C."/>
            <person name="Mauceli E."/>
            <person name="Xie X."/>
            <person name="Breen M."/>
            <person name="Wayne R.K."/>
            <person name="Ostrander E.A."/>
            <person name="Ponting C.P."/>
            <person name="Galibert F."/>
            <person name="Smith D.R."/>
            <person name="DeJong P.J."/>
            <person name="Kirkness E."/>
            <person name="Alvarez P."/>
            <person name="Biagi T."/>
            <person name="Brockman W."/>
            <person name="Butler J."/>
            <person name="Chin C.W."/>
            <person name="Cook A."/>
            <person name="Cuff J."/>
            <person name="Daly M.J."/>
            <person name="DeCaprio D."/>
            <person name="Gnerre S."/>
            <person name="Grabherr M."/>
            <person name="Kellis M."/>
            <person name="Kleber M."/>
            <person name="Bardeleben C."/>
            <person name="Goodstadt L."/>
            <person name="Heger A."/>
            <person name="Hitte C."/>
            <person name="Kim L."/>
            <person name="Koepfli K.P."/>
            <person name="Parker H.G."/>
            <person name="Pollinger J.P."/>
            <person name="Searle S.M."/>
            <person name="Sutter N.B."/>
            <person name="Thomas R."/>
            <person name="Webber C."/>
            <person name="Baldwin J."/>
            <person name="Abebe A."/>
            <person name="Abouelleil A."/>
            <person name="Aftuck L."/>
            <person name="Ait-Zahra M."/>
            <person name="Aldredge T."/>
            <person name="Allen N."/>
            <person name="An P."/>
            <person name="Anderson S."/>
            <person name="Antoine C."/>
            <person name="Arachchi H."/>
            <person name="Aslam A."/>
            <person name="Ayotte L."/>
            <person name="Bachantsang P."/>
            <person name="Barry A."/>
            <person name="Bayul T."/>
            <person name="Benamara M."/>
            <person name="Berlin A."/>
            <person name="Bessette D."/>
            <person name="Blitshteyn B."/>
            <person name="Bloom T."/>
            <person name="Blye J."/>
            <person name="Boguslavskiy L."/>
            <person name="Bonnet C."/>
            <person name="Boukhgalter B."/>
            <person name="Brown A."/>
            <person name="Cahill P."/>
            <person name="Calixte N."/>
            <person name="Camarata J."/>
            <person name="Cheshatsang Y."/>
            <person name="Chu J."/>
            <person name="Citroen M."/>
            <person name="Collymore A."/>
            <person name="Cooke P."/>
            <person name="Dawoe T."/>
            <person name="Daza R."/>
            <person name="Decktor K."/>
            <person name="DeGray S."/>
            <person name="Dhargay N."/>
            <person name="Dooley K."/>
            <person name="Dooley K."/>
            <person name="Dorje P."/>
            <person name="Dorjee K."/>
            <person name="Dorris L."/>
            <person name="Duffey N."/>
            <person name="Dupes A."/>
            <person name="Egbiremolen O."/>
            <person name="Elong R."/>
            <person name="Falk J."/>
            <person name="Farina A."/>
            <person name="Faro S."/>
            <person name="Ferguson D."/>
            <person name="Ferreira P."/>
            <person name="Fisher S."/>
            <person name="FitzGerald M."/>
            <person name="Foley K."/>
            <person name="Foley C."/>
            <person name="Franke A."/>
            <person name="Friedrich D."/>
            <person name="Gage D."/>
            <person name="Garber M."/>
            <person name="Gearin G."/>
            <person name="Giannoukos G."/>
            <person name="Goode T."/>
            <person name="Goyette A."/>
            <person name="Graham J."/>
            <person name="Grandbois E."/>
            <person name="Gyaltsen K."/>
            <person name="Hafez N."/>
            <person name="Hagopian D."/>
            <person name="Hagos B."/>
            <person name="Hall J."/>
            <person name="Healy C."/>
            <person name="Hegarty R."/>
            <person name="Honan T."/>
            <person name="Horn A."/>
            <person name="Houde N."/>
            <person name="Hughes L."/>
            <person name="Hunnicutt L."/>
            <person name="Husby M."/>
            <person name="Jester B."/>
            <person name="Jones C."/>
            <person name="Kamat A."/>
            <person name="Kanga B."/>
            <person name="Kells C."/>
            <person name="Khazanovich D."/>
            <person name="Kieu A.C."/>
            <person name="Kisner P."/>
            <person name="Kumar M."/>
            <person name="Lance K."/>
            <person name="Landers T."/>
            <person name="Lara M."/>
            <person name="Lee W."/>
            <person name="Leger J.P."/>
            <person name="Lennon N."/>
            <person name="Leuper L."/>
            <person name="LeVine S."/>
            <person name="Liu J."/>
            <person name="Liu X."/>
            <person name="Lokyitsang Y."/>
            <person name="Lokyitsang T."/>
            <person name="Lui A."/>
            <person name="Macdonald J."/>
            <person name="Major J."/>
            <person name="Marabella R."/>
            <person name="Maru K."/>
            <person name="Matthews C."/>
            <person name="McDonough S."/>
            <person name="Mehta T."/>
            <person name="Meldrim J."/>
            <person name="Melnikov A."/>
            <person name="Meneus L."/>
            <person name="Mihalev A."/>
            <person name="Mihova T."/>
            <person name="Miller K."/>
            <person name="Mittelman R."/>
            <person name="Mlenga V."/>
            <person name="Mulrain L."/>
            <person name="Munson G."/>
            <person name="Navidi A."/>
            <person name="Naylor J."/>
            <person name="Nguyen T."/>
            <person name="Nguyen N."/>
            <person name="Nguyen C."/>
            <person name="Nguyen T."/>
            <person name="Nicol R."/>
            <person name="Norbu N."/>
            <person name="Norbu C."/>
            <person name="Novod N."/>
            <person name="Nyima T."/>
            <person name="Olandt P."/>
            <person name="O'Neill B."/>
            <person name="O'Neill K."/>
            <person name="Osman S."/>
            <person name="Oyono L."/>
            <person name="Patti C."/>
            <person name="Perrin D."/>
            <person name="Phunkhang P."/>
            <person name="Pierre F."/>
            <person name="Priest M."/>
            <person name="Rachupka A."/>
            <person name="Raghuraman S."/>
            <person name="Rameau R."/>
            <person name="Ray V."/>
            <person name="Raymond C."/>
            <person name="Rege F."/>
            <person name="Rise C."/>
            <person name="Rogers J."/>
            <person name="Rogov P."/>
            <person name="Sahalie J."/>
            <person name="Settipalli S."/>
            <person name="Sharpe T."/>
            <person name="Shea T."/>
            <person name="Sheehan M."/>
            <person name="Sherpa N."/>
            <person name="Shi J."/>
            <person name="Shih D."/>
            <person name="Sloan J."/>
            <person name="Smith C."/>
            <person name="Sparrow T."/>
            <person name="Stalker J."/>
            <person name="Stange-Thomann N."/>
            <person name="Stavropoulos S."/>
            <person name="Stone C."/>
            <person name="Stone S."/>
            <person name="Sykes S."/>
            <person name="Tchuinga P."/>
            <person name="Tenzing P."/>
            <person name="Tesfaye S."/>
            <person name="Thoulutsang D."/>
            <person name="Thoulutsang Y."/>
            <person name="Topham K."/>
            <person name="Topping I."/>
            <person name="Tsamla T."/>
            <person name="Vassiliev H."/>
            <person name="Venkataraman V."/>
            <person name="Vo A."/>
            <person name="Wangchuk T."/>
            <person name="Wangdi T."/>
            <person name="Weiand M."/>
            <person name="Wilkinson J."/>
            <person name="Wilson A."/>
            <person name="Yadav S."/>
            <person name="Yang S."/>
            <person name="Yang X."/>
            <person name="Young G."/>
            <person name="Yu Q."/>
            <person name="Zainoun J."/>
            <person name="Zembek L."/>
            <person name="Zimmer A."/>
            <person name="Lander E.S."/>
        </authorList>
    </citation>
    <scope>NUCLEOTIDE SEQUENCE [LARGE SCALE GENOMIC DNA]</scope>
    <source>
        <strain evidence="3">Boxer</strain>
    </source>
</reference>
<evidence type="ECO:0000259" key="2">
    <source>
        <dbReference type="Pfam" id="PF16005"/>
    </source>
</evidence>
<dbReference type="InterPro" id="IPR031952">
    <property type="entry name" value="MOEP19_KH-like"/>
</dbReference>
<dbReference type="PANTHER" id="PTHR31368:SF6">
    <property type="entry name" value="KH HOMOLOGY DOMAIN-CONTAINING PROTEIN 1"/>
    <property type="match status" value="1"/>
</dbReference>
<dbReference type="Ensembl" id="ENSCAFT00000065144.2">
    <property type="protein sequence ID" value="ENSCAFP00000044718.1"/>
    <property type="gene ID" value="ENSCAFG00000043440.2"/>
</dbReference>
<organism evidence="5 7">
    <name type="scientific">Canis lupus familiaris</name>
    <name type="common">Dog</name>
    <name type="synonym">Canis familiaris</name>
    <dbReference type="NCBI Taxonomy" id="9615"/>
    <lineage>
        <taxon>Eukaryota</taxon>
        <taxon>Metazoa</taxon>
        <taxon>Chordata</taxon>
        <taxon>Craniata</taxon>
        <taxon>Vertebrata</taxon>
        <taxon>Euteleostomi</taxon>
        <taxon>Mammalia</taxon>
        <taxon>Eutheria</taxon>
        <taxon>Laurasiatheria</taxon>
        <taxon>Carnivora</taxon>
        <taxon>Caniformia</taxon>
        <taxon>Canidae</taxon>
        <taxon>Canis</taxon>
    </lineage>
</organism>
<evidence type="ECO:0000313" key="6">
    <source>
        <dbReference type="Proteomes" id="UP000002254"/>
    </source>
</evidence>
<evidence type="ECO:0000313" key="7">
    <source>
        <dbReference type="Proteomes" id="UP000694542"/>
    </source>
</evidence>
<dbReference type="Proteomes" id="UP000694429">
    <property type="component" value="Chromosome 12"/>
</dbReference>
<sequence>DMERRACSKRPWWIVSENFYLPLVFYMEEDQEECIFGHLCIEVHSHTFIQLQRWFTATGQTRVIVVGLPEARWLFDTIWSLGSWNSDQQAQGLEMLQLVWSQPLTKEDLATTPSMQLFARD</sequence>
<dbReference type="InterPro" id="IPR036612">
    <property type="entry name" value="KH_dom_type_1_sf"/>
</dbReference>
<dbReference type="Ensembl" id="ENSCAFT00040032699.1">
    <property type="protein sequence ID" value="ENSCAFP00040028450.1"/>
    <property type="gene ID" value="ENSCAFG00040017662.1"/>
</dbReference>
<dbReference type="CDD" id="cd12795">
    <property type="entry name" value="FILIA_N_like"/>
    <property type="match status" value="1"/>
</dbReference>
<dbReference type="OrthoDB" id="9787755at2759"/>
<evidence type="ECO:0000313" key="4">
    <source>
        <dbReference type="Ensembl" id="ENSCAFP00030022362.1"/>
    </source>
</evidence>
<dbReference type="Pfam" id="PF16005">
    <property type="entry name" value="MOEP19"/>
    <property type="match status" value="1"/>
</dbReference>
<feature type="domain" description="KH-like RNA-binding" evidence="2">
    <location>
        <begin position="9"/>
        <end position="89"/>
    </location>
</feature>